<dbReference type="EMBL" id="CP042469">
    <property type="protein sequence ID" value="QOX65277.1"/>
    <property type="molecule type" value="Genomic_DNA"/>
</dbReference>
<organism evidence="1 2">
    <name type="scientific">Anoxybacterium hadale</name>
    <dbReference type="NCBI Taxonomy" id="3408580"/>
    <lineage>
        <taxon>Bacteria</taxon>
        <taxon>Bacillati</taxon>
        <taxon>Bacillota</taxon>
        <taxon>Clostridia</taxon>
        <taxon>Peptostreptococcales</taxon>
        <taxon>Anaerovoracaceae</taxon>
        <taxon>Anoxybacterium</taxon>
    </lineage>
</organism>
<accession>A0ACD1AFM1</accession>
<keyword evidence="2" id="KW-1185">Reference proteome</keyword>
<keyword evidence="1" id="KW-0413">Isomerase</keyword>
<evidence type="ECO:0000313" key="2">
    <source>
        <dbReference type="Proteomes" id="UP000594014"/>
    </source>
</evidence>
<proteinExistence type="predicted"/>
<reference evidence="1" key="1">
    <citation type="submission" date="2019-08" db="EMBL/GenBank/DDBJ databases">
        <title>Genome sequence of Clostridiales bacterium MT110.</title>
        <authorList>
            <person name="Cao J."/>
        </authorList>
    </citation>
    <scope>NUCLEOTIDE SEQUENCE</scope>
    <source>
        <strain evidence="1">MT110</strain>
    </source>
</reference>
<evidence type="ECO:0000313" key="1">
    <source>
        <dbReference type="EMBL" id="QOX65277.1"/>
    </source>
</evidence>
<gene>
    <name evidence="1" type="ORF">FRZ06_18930</name>
</gene>
<protein>
    <submittedName>
        <fullName evidence="1">Sugar phosphate isomerase/epimerase</fullName>
    </submittedName>
</protein>
<dbReference type="Proteomes" id="UP000594014">
    <property type="component" value="Chromosome"/>
</dbReference>
<sequence length="290" mass="32745">MEYGIYYAYWEQEWDAAGFSKYADKIAKLGFDVLEINGTPLPKYSQKEIKELKSCADAVGIQITTGYGPVYEHDMGSADEAIRRAALEWYKKLFYVMEQLDSHVLGGAIYSHWPIDYSRGVRKEDDWKRSVEGMQILGPLAKKHGITLGMEILNRFENHILNTAEEGVRFVKEVGLGNVKVMLDTFHMNIEEDSLRDAILLAGPYLGHFHVGECNRKLPGNGRIPWKEVMCALREVAYQGCVTMEPFVRMGGRVGEDIKIWRDLSGNATVADLDQAAERALSYLKNIAGI</sequence>
<name>A0ACD1AFM1_9FIRM</name>